<protein>
    <submittedName>
        <fullName evidence="1">3-oxoadipate:succinyl-CoA transferase subunit B</fullName>
    </submittedName>
</protein>
<sequence>MIGEAMAGDYSAGDLMVTAAAREIKDHEVVFVGMRLPLLAFCLAKATHAPHAIGIFENGVIRDTPAKGPIVTMADPPNQTEALRLCPLSEVMTILSRGKVNLGFIGGAQVDIYGNVNTHLVRGEAGPVRLPGSGGGADIACLARKLAIIMPHEKRRLVPRVDFITSPGWGDTPSWRAEQGLERGGPNVLITTLAVFRFPRGRAQLASIHPGVDAEYLKAETGFQYQVRPELEVTPAPTGEKLEIIRFFDPDRFWTG</sequence>
<evidence type="ECO:0000313" key="2">
    <source>
        <dbReference type="Proteomes" id="UP000032233"/>
    </source>
</evidence>
<dbReference type="Gene3D" id="3.40.1080.10">
    <property type="entry name" value="Glutaconate Coenzyme A-transferase"/>
    <property type="match status" value="1"/>
</dbReference>
<reference evidence="1 2" key="1">
    <citation type="submission" date="2013-11" db="EMBL/GenBank/DDBJ databases">
        <title>Metagenomic analysis of a methanogenic consortium involved in long chain n-alkane degradation.</title>
        <authorList>
            <person name="Davidova I.A."/>
            <person name="Callaghan A.V."/>
            <person name="Wawrik B."/>
            <person name="Pruitt S."/>
            <person name="Marks C."/>
            <person name="Duncan K.E."/>
            <person name="Suflita J.M."/>
        </authorList>
    </citation>
    <scope>NUCLEOTIDE SEQUENCE [LARGE SCALE GENOMIC DNA]</scope>
    <source>
        <strain evidence="1 2">SPR</strain>
    </source>
</reference>
<dbReference type="Pfam" id="PF01144">
    <property type="entry name" value="CoA_trans"/>
    <property type="match status" value="1"/>
</dbReference>
<dbReference type="STRING" id="1429043.X474_04775"/>
<accession>A0A0D2JH80</accession>
<dbReference type="InParanoid" id="A0A0D2JH80"/>
<name>A0A0D2JH80_9BACT</name>
<dbReference type="PANTHER" id="PTHR43293">
    <property type="entry name" value="ACETATE COA-TRANSFERASE YDIF"/>
    <property type="match status" value="1"/>
</dbReference>
<dbReference type="InterPro" id="IPR004165">
    <property type="entry name" value="CoA_trans_fam_I"/>
</dbReference>
<gene>
    <name evidence="1" type="ORF">X474_04775</name>
</gene>
<dbReference type="Proteomes" id="UP000032233">
    <property type="component" value="Unassembled WGS sequence"/>
</dbReference>
<dbReference type="AlphaFoldDB" id="A0A0D2JH80"/>
<dbReference type="SUPFAM" id="SSF100950">
    <property type="entry name" value="NagB/RpiA/CoA transferase-like"/>
    <property type="match status" value="1"/>
</dbReference>
<dbReference type="PATRIC" id="fig|1429043.3.peg.1018"/>
<organism evidence="1 2">
    <name type="scientific">Dethiosulfatarculus sandiegensis</name>
    <dbReference type="NCBI Taxonomy" id="1429043"/>
    <lineage>
        <taxon>Bacteria</taxon>
        <taxon>Pseudomonadati</taxon>
        <taxon>Thermodesulfobacteriota</taxon>
        <taxon>Desulfarculia</taxon>
        <taxon>Desulfarculales</taxon>
        <taxon>Desulfarculaceae</taxon>
        <taxon>Dethiosulfatarculus</taxon>
    </lineage>
</organism>
<dbReference type="EMBL" id="AZAC01000004">
    <property type="protein sequence ID" value="KIX15091.1"/>
    <property type="molecule type" value="Genomic_DNA"/>
</dbReference>
<dbReference type="FunCoup" id="A0A0D2JH80">
    <property type="interactions" value="229"/>
</dbReference>
<dbReference type="GO" id="GO:0008410">
    <property type="term" value="F:CoA-transferase activity"/>
    <property type="evidence" value="ECO:0007669"/>
    <property type="project" value="InterPro"/>
</dbReference>
<proteinExistence type="predicted"/>
<dbReference type="InterPro" id="IPR037171">
    <property type="entry name" value="NagB/RpiA_transferase-like"/>
</dbReference>
<comment type="caution">
    <text evidence="1">The sequence shown here is derived from an EMBL/GenBank/DDBJ whole genome shotgun (WGS) entry which is preliminary data.</text>
</comment>
<keyword evidence="2" id="KW-1185">Reference proteome</keyword>
<keyword evidence="1" id="KW-0808">Transferase</keyword>
<dbReference type="PANTHER" id="PTHR43293:SF3">
    <property type="entry name" value="CHOLESTEROL RING-CLEAVING HYDROLASE IPDB SUBUNIT"/>
    <property type="match status" value="1"/>
</dbReference>
<dbReference type="SMART" id="SM00882">
    <property type="entry name" value="CoA_trans"/>
    <property type="match status" value="1"/>
</dbReference>
<evidence type="ECO:0000313" key="1">
    <source>
        <dbReference type="EMBL" id="KIX15091.1"/>
    </source>
</evidence>